<dbReference type="InterPro" id="IPR000238">
    <property type="entry name" value="RbfA"/>
</dbReference>
<dbReference type="AlphaFoldDB" id="A0A8B7UF65"/>
<dbReference type="PANTHER" id="PTHR14725:SF0">
    <property type="entry name" value="RIBOSOME-BINDING FACTOR A, MITOCHONDRIAL-RELATED"/>
    <property type="match status" value="1"/>
</dbReference>
<feature type="compositionally biased region" description="Basic and acidic residues" evidence="1">
    <location>
        <begin position="329"/>
        <end position="344"/>
    </location>
</feature>
<feature type="compositionally biased region" description="Acidic residues" evidence="1">
    <location>
        <begin position="305"/>
        <end position="314"/>
    </location>
</feature>
<dbReference type="SUPFAM" id="SSF89919">
    <property type="entry name" value="Ribosome-binding factor A, RbfA"/>
    <property type="match status" value="1"/>
</dbReference>
<dbReference type="Pfam" id="PF02033">
    <property type="entry name" value="RBFA"/>
    <property type="match status" value="1"/>
</dbReference>
<keyword evidence="3" id="KW-1185">Reference proteome</keyword>
<dbReference type="PROSITE" id="PS01319">
    <property type="entry name" value="RBFA"/>
    <property type="match status" value="1"/>
</dbReference>
<reference evidence="2" key="1">
    <citation type="submission" date="2023-09" db="UniProtKB">
        <authorList>
            <consortium name="Ensembl"/>
        </authorList>
    </citation>
    <scope>IDENTIFICATION</scope>
</reference>
<evidence type="ECO:0000313" key="2">
    <source>
        <dbReference type="Ensembl" id="ENSCCNP00000004216.1"/>
    </source>
</evidence>
<protein>
    <submittedName>
        <fullName evidence="4">Ribosome-binding factor A, mitochondrial isoform X1</fullName>
    </submittedName>
</protein>
<dbReference type="KEGG" id="ccan:109685372"/>
<dbReference type="CTD" id="79863"/>
<name>A0A8B7UF65_CASCN</name>
<dbReference type="InterPro" id="IPR039212">
    <property type="entry name" value="RBFA_mitochondrial"/>
</dbReference>
<dbReference type="Ensembl" id="ENSCCNT00000005527.1">
    <property type="protein sequence ID" value="ENSCCNP00000004216.1"/>
    <property type="gene ID" value="ENSCCNG00000004463.1"/>
</dbReference>
<evidence type="ECO:0000256" key="1">
    <source>
        <dbReference type="SAM" id="MobiDB-lite"/>
    </source>
</evidence>
<evidence type="ECO:0000313" key="4">
    <source>
        <dbReference type="RefSeq" id="XP_020017769.1"/>
    </source>
</evidence>
<accession>A0A8B7UF65</accession>
<dbReference type="PANTHER" id="PTHR14725">
    <property type="entry name" value="RIBOSOME-BINDING FACTOR A, MITOCHONDRIAL-RELATED"/>
    <property type="match status" value="1"/>
</dbReference>
<dbReference type="InterPro" id="IPR020053">
    <property type="entry name" value="Ribosome-bd_factorA_CS"/>
</dbReference>
<proteinExistence type="predicted"/>
<dbReference type="Gene3D" id="3.30.300.20">
    <property type="match status" value="1"/>
</dbReference>
<dbReference type="OrthoDB" id="418445at2759"/>
<reference evidence="4" key="2">
    <citation type="submission" date="2025-04" db="UniProtKB">
        <authorList>
            <consortium name="RefSeq"/>
        </authorList>
    </citation>
    <scope>IDENTIFICATION</scope>
    <source>
        <tissue evidence="4">Leukocyte</tissue>
    </source>
</reference>
<organism evidence="4">
    <name type="scientific">Castor canadensis</name>
    <name type="common">American beaver</name>
    <dbReference type="NCBI Taxonomy" id="51338"/>
    <lineage>
        <taxon>Eukaryota</taxon>
        <taxon>Metazoa</taxon>
        <taxon>Chordata</taxon>
        <taxon>Craniata</taxon>
        <taxon>Vertebrata</taxon>
        <taxon>Euteleostomi</taxon>
        <taxon>Mammalia</taxon>
        <taxon>Eutheria</taxon>
        <taxon>Euarchontoglires</taxon>
        <taxon>Glires</taxon>
        <taxon>Rodentia</taxon>
        <taxon>Castorimorpha</taxon>
        <taxon>Castoridae</taxon>
        <taxon>Castor</taxon>
    </lineage>
</organism>
<feature type="region of interest" description="Disordered" evidence="1">
    <location>
        <begin position="287"/>
        <end position="350"/>
    </location>
</feature>
<dbReference type="Proteomes" id="UP001732720">
    <property type="component" value="Chromosome 4"/>
</dbReference>
<gene>
    <name evidence="2 4" type="primary">Rbfa</name>
</gene>
<feature type="region of interest" description="Disordered" evidence="1">
    <location>
        <begin position="210"/>
        <end position="238"/>
    </location>
</feature>
<evidence type="ECO:0000313" key="3">
    <source>
        <dbReference type="Proteomes" id="UP001732720"/>
    </source>
</evidence>
<sequence length="350" mass="38813">MYAAAGGLWCSSAGLRALRRICDAALLPGRARGLHGSAVSCGSKNLLKKFASKTRKKFWYEGPSLGSHLTQKPSKLEFLMKSTSKKAKKEDHVRLRALNGLLYKALTDLLCTPEVSQEVYDLNVELSKVSLTSDFSACRVYWKTSFSAPQNEHTEAVLQRSAAHMRHLLMSQQTLRNMPPIVFVQDRKHAVLAEMDQLLAVADFGPSDERDDLAGDDLRNPGALLPPDSPGSAMNSSLCGIDHEALNKQIMEYKRGKEKGLRGVSLVPRLLEQEQATGLIQWVRRRKKVPPHQDRDASPRSFLSGEEEEEDNEDGTLGCGCQTQEAEDEWRVEARGDVVQRDPCGRTGQG</sequence>
<dbReference type="GO" id="GO:0006364">
    <property type="term" value="P:rRNA processing"/>
    <property type="evidence" value="ECO:0007669"/>
    <property type="project" value="InterPro"/>
</dbReference>
<dbReference type="RefSeq" id="XP_020017769.1">
    <property type="nucleotide sequence ID" value="XM_020162180.1"/>
</dbReference>
<dbReference type="GeneID" id="109685372"/>
<dbReference type="InterPro" id="IPR023799">
    <property type="entry name" value="RbfA_dom_sf"/>
</dbReference>
<dbReference type="InterPro" id="IPR015946">
    <property type="entry name" value="KH_dom-like_a/b"/>
</dbReference>